<reference evidence="2" key="1">
    <citation type="journal article" date="2015" name="Nature">
        <title>Complex archaea that bridge the gap between prokaryotes and eukaryotes.</title>
        <authorList>
            <person name="Spang A."/>
            <person name="Saw J.H."/>
            <person name="Jorgensen S.L."/>
            <person name="Zaremba-Niedzwiedzka K."/>
            <person name="Martijn J."/>
            <person name="Lind A.E."/>
            <person name="van Eijk R."/>
            <person name="Schleper C."/>
            <person name="Guy L."/>
            <person name="Ettema T.J."/>
        </authorList>
    </citation>
    <scope>NUCLEOTIDE SEQUENCE</scope>
</reference>
<dbReference type="Pfam" id="PF09643">
    <property type="entry name" value="YopX"/>
    <property type="match status" value="1"/>
</dbReference>
<dbReference type="EMBL" id="LAZR01015032">
    <property type="protein sequence ID" value="KKM14928.1"/>
    <property type="molecule type" value="Genomic_DNA"/>
</dbReference>
<feature type="non-terminal residue" evidence="2">
    <location>
        <position position="1"/>
    </location>
</feature>
<gene>
    <name evidence="2" type="ORF">LCGC14_1701140</name>
</gene>
<protein>
    <recommendedName>
        <fullName evidence="1">YopX protein domain-containing protein</fullName>
    </recommendedName>
</protein>
<dbReference type="Gene3D" id="2.30.30.290">
    <property type="entry name" value="YopX-like domains"/>
    <property type="match status" value="1"/>
</dbReference>
<evidence type="ECO:0000259" key="1">
    <source>
        <dbReference type="Pfam" id="PF09643"/>
    </source>
</evidence>
<organism evidence="2">
    <name type="scientific">marine sediment metagenome</name>
    <dbReference type="NCBI Taxonomy" id="412755"/>
    <lineage>
        <taxon>unclassified sequences</taxon>
        <taxon>metagenomes</taxon>
        <taxon>ecological metagenomes</taxon>
    </lineage>
</organism>
<accession>A0A0F9JYC9</accession>
<evidence type="ECO:0000313" key="2">
    <source>
        <dbReference type="EMBL" id="KKM14928.1"/>
    </source>
</evidence>
<comment type="caution">
    <text evidence="2">The sequence shown here is derived from an EMBL/GenBank/DDBJ whole genome shotgun (WGS) entry which is preliminary data.</text>
</comment>
<dbReference type="SUPFAM" id="SSF159006">
    <property type="entry name" value="YopX-like"/>
    <property type="match status" value="1"/>
</dbReference>
<name>A0A0F9JYC9_9ZZZZ</name>
<sequence>EKKMYNGSLMIGNIGLGEGSVIVTEDVEKGNELIWMQFTGLKDKNGKEIFEGDVLQINPKGLKYFIVQSFILDTYTLWKMIAERLNNPMKKYTKIEVIGNIYENPELLEDKK</sequence>
<dbReference type="InterPro" id="IPR023385">
    <property type="entry name" value="YopX-like_C"/>
</dbReference>
<proteinExistence type="predicted"/>
<dbReference type="AlphaFoldDB" id="A0A0F9JYC9"/>
<feature type="domain" description="YopX protein" evidence="1">
    <location>
        <begin position="29"/>
        <end position="109"/>
    </location>
</feature>
<dbReference type="InterPro" id="IPR019096">
    <property type="entry name" value="YopX_protein"/>
</dbReference>